<dbReference type="GO" id="GO:0000447">
    <property type="term" value="P:endonucleolytic cleavage in ITS1 to separate SSU-rRNA from 5.8S rRNA and LSU-rRNA from tricistronic rRNA transcript (SSU-rRNA, 5.8S rRNA, LSU-rRNA)"/>
    <property type="evidence" value="ECO:0007669"/>
    <property type="project" value="TreeGrafter"/>
</dbReference>
<dbReference type="EMBL" id="JAGPNK010000012">
    <property type="protein sequence ID" value="KAH7310406.1"/>
    <property type="molecule type" value="Genomic_DNA"/>
</dbReference>
<evidence type="ECO:0000313" key="1">
    <source>
        <dbReference type="EMBL" id="KAH7310406.1"/>
    </source>
</evidence>
<dbReference type="AlphaFoldDB" id="A0A8K0SJX7"/>
<protein>
    <submittedName>
        <fullName evidence="1">Ribonuclease P 40kDa subunit</fullName>
    </submittedName>
</protein>
<dbReference type="InterPro" id="IPR013893">
    <property type="entry name" value="RNase_P_Rpp40"/>
</dbReference>
<name>A0A8K0SJX7_9HYPO</name>
<organism evidence="1 2">
    <name type="scientific">Stachybotrys elegans</name>
    <dbReference type="NCBI Taxonomy" id="80388"/>
    <lineage>
        <taxon>Eukaryota</taxon>
        <taxon>Fungi</taxon>
        <taxon>Dikarya</taxon>
        <taxon>Ascomycota</taxon>
        <taxon>Pezizomycotina</taxon>
        <taxon>Sordariomycetes</taxon>
        <taxon>Hypocreomycetidae</taxon>
        <taxon>Hypocreales</taxon>
        <taxon>Stachybotryaceae</taxon>
        <taxon>Stachybotrys</taxon>
    </lineage>
</organism>
<gene>
    <name evidence="1" type="ORF">B0I35DRAFT_396608</name>
</gene>
<dbReference type="Proteomes" id="UP000813444">
    <property type="component" value="Unassembled WGS sequence"/>
</dbReference>
<dbReference type="PANTHER" id="PTHR15396">
    <property type="entry name" value="RIBONUCLEASE P PROTEIN SUBUNIT P40"/>
    <property type="match status" value="1"/>
</dbReference>
<evidence type="ECO:0000313" key="2">
    <source>
        <dbReference type="Proteomes" id="UP000813444"/>
    </source>
</evidence>
<dbReference type="GO" id="GO:0000172">
    <property type="term" value="C:ribonuclease MRP complex"/>
    <property type="evidence" value="ECO:0007669"/>
    <property type="project" value="TreeGrafter"/>
</dbReference>
<keyword evidence="2" id="KW-1185">Reference proteome</keyword>
<sequence>MATLHENSLYQTQKCFITYGKMNHVEAGQVTRRGKPWTSIAARGFIHKLDLIVPYNCLEPLRQKLVHEQQSHSYFRVTMTLGDILSGEFFTEYIKRGNILMLSRGKHSVDNVFMLHEGTLTMYIDRETYERAGLTGNPYGAKGARGAKPRWVISYDLRSPSMLHGKKGFDRLIYACKNVFNEPLSWLFCNVTKSTPSPDPLSAHSPARFALEPQITESIQAKSTPLTIPKQVLESSDRPGLEEFATDLYEWLSLVRLQSPRVEAQDAIDPYLSRYEIPGGVAAAKTETMPLCKLSWQGLIASGWVRDMLIDVLVTCPSSMWFALCATSFPWTPSGGSNELSLLRPPASDGEYLMWEISGSE</sequence>
<dbReference type="Pfam" id="PF08584">
    <property type="entry name" value="Ribonuc_P_40"/>
    <property type="match status" value="1"/>
</dbReference>
<dbReference type="GO" id="GO:0001682">
    <property type="term" value="P:tRNA 5'-leader removal"/>
    <property type="evidence" value="ECO:0007669"/>
    <property type="project" value="InterPro"/>
</dbReference>
<proteinExistence type="predicted"/>
<dbReference type="PANTHER" id="PTHR15396:SF1">
    <property type="entry name" value="RIBONUCLEASE P PROTEIN SUBUNIT P40"/>
    <property type="match status" value="1"/>
</dbReference>
<dbReference type="GO" id="GO:0030681">
    <property type="term" value="C:multimeric ribonuclease P complex"/>
    <property type="evidence" value="ECO:0007669"/>
    <property type="project" value="TreeGrafter"/>
</dbReference>
<accession>A0A8K0SJX7</accession>
<comment type="caution">
    <text evidence="1">The sequence shown here is derived from an EMBL/GenBank/DDBJ whole genome shotgun (WGS) entry which is preliminary data.</text>
</comment>
<reference evidence="1" key="1">
    <citation type="journal article" date="2021" name="Nat. Commun.">
        <title>Genetic determinants of endophytism in the Arabidopsis root mycobiome.</title>
        <authorList>
            <person name="Mesny F."/>
            <person name="Miyauchi S."/>
            <person name="Thiergart T."/>
            <person name="Pickel B."/>
            <person name="Atanasova L."/>
            <person name="Karlsson M."/>
            <person name="Huettel B."/>
            <person name="Barry K.W."/>
            <person name="Haridas S."/>
            <person name="Chen C."/>
            <person name="Bauer D."/>
            <person name="Andreopoulos W."/>
            <person name="Pangilinan J."/>
            <person name="LaButti K."/>
            <person name="Riley R."/>
            <person name="Lipzen A."/>
            <person name="Clum A."/>
            <person name="Drula E."/>
            <person name="Henrissat B."/>
            <person name="Kohler A."/>
            <person name="Grigoriev I.V."/>
            <person name="Martin F.M."/>
            <person name="Hacquard S."/>
        </authorList>
    </citation>
    <scope>NUCLEOTIDE SEQUENCE</scope>
    <source>
        <strain evidence="1">MPI-CAGE-CH-0235</strain>
    </source>
</reference>
<dbReference type="GO" id="GO:0004526">
    <property type="term" value="F:ribonuclease P activity"/>
    <property type="evidence" value="ECO:0007669"/>
    <property type="project" value="TreeGrafter"/>
</dbReference>
<dbReference type="OrthoDB" id="63112at2759"/>
<dbReference type="GO" id="GO:0000171">
    <property type="term" value="F:ribonuclease MRP activity"/>
    <property type="evidence" value="ECO:0007669"/>
    <property type="project" value="TreeGrafter"/>
</dbReference>